<dbReference type="RefSeq" id="WP_283739081.1">
    <property type="nucleotide sequence ID" value="NZ_JASJEV010000001.1"/>
</dbReference>
<dbReference type="EMBL" id="JASJEV010000001">
    <property type="protein sequence ID" value="MDJ1157105.1"/>
    <property type="molecule type" value="Genomic_DNA"/>
</dbReference>
<keyword evidence="2" id="KW-1185">Reference proteome</keyword>
<sequence>MGNWDNGQVASLTPGATLSCVGTIQNECNAIFLYNSAGVDHDTTVYVTGPNQQQPLPVVVPGTTGNNGLASLVLFDGTLTNSISVAMPSTAPKGSSVQAWIGSLGFPIGGGGLDNQQLQANGQKYNFSKYDRYYFVPQSHWYSMVIQSNINQFYSVMFMGASLTVFCVNPGPNAQANVYFFDDKIKQLYKFVAAPPTSPQTITQSIFGNGGQYVIINAGSGQDTQTATISLQSLQMPAQLKTAV</sequence>
<name>A0ABT7ADG1_9HYPH</name>
<protein>
    <submittedName>
        <fullName evidence="1">Uncharacterized protein</fullName>
    </submittedName>
</protein>
<gene>
    <name evidence="1" type="ORF">QNA08_02490</name>
</gene>
<organism evidence="1 2">
    <name type="scientific">Chelatococcus albus</name>
    <dbReference type="NCBI Taxonomy" id="3047466"/>
    <lineage>
        <taxon>Bacteria</taxon>
        <taxon>Pseudomonadati</taxon>
        <taxon>Pseudomonadota</taxon>
        <taxon>Alphaproteobacteria</taxon>
        <taxon>Hyphomicrobiales</taxon>
        <taxon>Chelatococcaceae</taxon>
        <taxon>Chelatococcus</taxon>
    </lineage>
</organism>
<accession>A0ABT7ADG1</accession>
<reference evidence="1 2" key="1">
    <citation type="submission" date="2023-05" db="EMBL/GenBank/DDBJ databases">
        <title>Chelatococcus sp. nov., a moderately thermophilic bacterium isolated from hot spring microbial mat.</title>
        <authorList>
            <person name="Hu C.-J."/>
            <person name="Li W.-J."/>
        </authorList>
    </citation>
    <scope>NUCLEOTIDE SEQUENCE [LARGE SCALE GENOMIC DNA]</scope>
    <source>
        <strain evidence="1 2">SYSU G07232</strain>
    </source>
</reference>
<dbReference type="Proteomes" id="UP001321492">
    <property type="component" value="Unassembled WGS sequence"/>
</dbReference>
<evidence type="ECO:0000313" key="1">
    <source>
        <dbReference type="EMBL" id="MDJ1157105.1"/>
    </source>
</evidence>
<comment type="caution">
    <text evidence="1">The sequence shown here is derived from an EMBL/GenBank/DDBJ whole genome shotgun (WGS) entry which is preliminary data.</text>
</comment>
<proteinExistence type="predicted"/>
<evidence type="ECO:0000313" key="2">
    <source>
        <dbReference type="Proteomes" id="UP001321492"/>
    </source>
</evidence>